<dbReference type="EMBL" id="OY660866">
    <property type="protein sequence ID" value="CAJ1052896.1"/>
    <property type="molecule type" value="Genomic_DNA"/>
</dbReference>
<dbReference type="Pfam" id="PF13927">
    <property type="entry name" value="Ig_3"/>
    <property type="match status" value="2"/>
</dbReference>
<feature type="compositionally biased region" description="Polar residues" evidence="1">
    <location>
        <begin position="689"/>
        <end position="702"/>
    </location>
</feature>
<dbReference type="InterPro" id="IPR007110">
    <property type="entry name" value="Ig-like_dom"/>
</dbReference>
<organism evidence="4 5">
    <name type="scientific">Xyrichtys novacula</name>
    <name type="common">Pearly razorfish</name>
    <name type="synonym">Hemipteronotus novacula</name>
    <dbReference type="NCBI Taxonomy" id="13765"/>
    <lineage>
        <taxon>Eukaryota</taxon>
        <taxon>Metazoa</taxon>
        <taxon>Chordata</taxon>
        <taxon>Craniata</taxon>
        <taxon>Vertebrata</taxon>
        <taxon>Euteleostomi</taxon>
        <taxon>Actinopterygii</taxon>
        <taxon>Neopterygii</taxon>
        <taxon>Teleostei</taxon>
        <taxon>Neoteleostei</taxon>
        <taxon>Acanthomorphata</taxon>
        <taxon>Eupercaria</taxon>
        <taxon>Labriformes</taxon>
        <taxon>Labridae</taxon>
        <taxon>Xyrichtys</taxon>
    </lineage>
</organism>
<evidence type="ECO:0000313" key="4">
    <source>
        <dbReference type="EMBL" id="CAJ1052896.1"/>
    </source>
</evidence>
<keyword evidence="2" id="KW-1133">Transmembrane helix</keyword>
<dbReference type="InterPro" id="IPR003598">
    <property type="entry name" value="Ig_sub2"/>
</dbReference>
<dbReference type="SUPFAM" id="SSF48726">
    <property type="entry name" value="Immunoglobulin"/>
    <property type="match status" value="6"/>
</dbReference>
<dbReference type="SMART" id="SM00409">
    <property type="entry name" value="IG"/>
    <property type="match status" value="5"/>
</dbReference>
<dbReference type="InterPro" id="IPR036179">
    <property type="entry name" value="Ig-like_dom_sf"/>
</dbReference>
<feature type="transmembrane region" description="Helical" evidence="2">
    <location>
        <begin position="623"/>
        <end position="648"/>
    </location>
</feature>
<feature type="region of interest" description="Disordered" evidence="1">
    <location>
        <begin position="689"/>
        <end position="747"/>
    </location>
</feature>
<dbReference type="CDD" id="cd00096">
    <property type="entry name" value="Ig"/>
    <property type="match status" value="4"/>
</dbReference>
<dbReference type="PANTHER" id="PTHR46013:SF4">
    <property type="entry name" value="B-CELL RECEPTOR CD22-RELATED"/>
    <property type="match status" value="1"/>
</dbReference>
<dbReference type="Proteomes" id="UP001178508">
    <property type="component" value="Chromosome 3"/>
</dbReference>
<accession>A0AAV1EVQ8</accession>
<keyword evidence="2" id="KW-0812">Transmembrane</keyword>
<sequence length="747" mass="81989">MSTEGSVLPEEKISSPCSHASMREGDMSLKAAAAARGLVVLFLSLSVIQGQNDWSVTYPKTQICALKGSTVDIPCTYTYPSRVNELDTKVEERLWFTKRNGNEFVDLITDPDYNDCVEYHINEIDCTLRIKDLRESDSTEYKFRFTTNQPGGSYTGRPGVTLSVTDLQVQVKKTHPQAELRCHSSCNVTDNLSYIWYKNGETISRETSFLRVPLNDVNNYSCAVKGHEDYSSPPVYAPKMNQILISSPDEIVEGSSVTLTCSSDANPPATFTWYKRSRNVERKYLRKGPQLVLRSIQSSDSGQYYCEAENNQGRGTSDLISIAVRYAPKLLSVSVSPSAEIVEGNNVTLTCSSDANPAATYTWYKENENSAKASGQTFTITEFRAEHSGSYYCEARNRRGRQKSALHQVVVADAPKRPSVSVSPSAEIVEGSSVNLICSSDANPAATYTWYKENEDSANASGQTFTITEFRANHSGNYYCEARNKIGHQKSSPHQIVAADAPKFSYVSVSPSSEIVEGSSVTLTCISYANPAPHAPKRPSVSVSPSAEIVEGSSVNLTCSSDANPAATYTWYKENEDSAKASGQTFTITEFRANHSGNYYCEARNKIGRQKSSPHQIVAAGGGLVPVVAGTVAVVLVVLVFLSVFLWIRKKRATNESPANEARPDDRGEGQQEELVDLQYASISFSKNPTDLYSNIRPTQPSRQKEQQDVTEYAAVNVSRAGATKRTRSSETGEDPTAVYSTVNKSR</sequence>
<feature type="domain" description="Ig-like" evidence="3">
    <location>
        <begin position="539"/>
        <end position="619"/>
    </location>
</feature>
<evidence type="ECO:0000256" key="2">
    <source>
        <dbReference type="SAM" id="Phobius"/>
    </source>
</evidence>
<dbReference type="SMART" id="SM00408">
    <property type="entry name" value="IGc2"/>
    <property type="match status" value="4"/>
</dbReference>
<dbReference type="AlphaFoldDB" id="A0AAV1EVQ8"/>
<dbReference type="PANTHER" id="PTHR46013">
    <property type="entry name" value="VASCULAR CELL ADHESION MOLECULE 1"/>
    <property type="match status" value="1"/>
</dbReference>
<proteinExistence type="predicted"/>
<feature type="domain" description="Ig-like" evidence="3">
    <location>
        <begin position="238"/>
        <end position="323"/>
    </location>
</feature>
<dbReference type="InterPro" id="IPR003599">
    <property type="entry name" value="Ig_sub"/>
</dbReference>
<feature type="domain" description="Ig-like" evidence="3">
    <location>
        <begin position="328"/>
        <end position="412"/>
    </location>
</feature>
<dbReference type="Gene3D" id="2.60.40.10">
    <property type="entry name" value="Immunoglobulins"/>
    <property type="match status" value="6"/>
</dbReference>
<dbReference type="Pfam" id="PF13895">
    <property type="entry name" value="Ig_2"/>
    <property type="match status" value="2"/>
</dbReference>
<evidence type="ECO:0000259" key="3">
    <source>
        <dbReference type="PROSITE" id="PS50835"/>
    </source>
</evidence>
<reference evidence="4" key="1">
    <citation type="submission" date="2023-08" db="EMBL/GenBank/DDBJ databases">
        <authorList>
            <person name="Alioto T."/>
            <person name="Alioto T."/>
            <person name="Gomez Garrido J."/>
        </authorList>
    </citation>
    <scope>NUCLEOTIDE SEQUENCE</scope>
</reference>
<keyword evidence="5" id="KW-1185">Reference proteome</keyword>
<evidence type="ECO:0000256" key="1">
    <source>
        <dbReference type="SAM" id="MobiDB-lite"/>
    </source>
</evidence>
<keyword evidence="4" id="KW-0675">Receptor</keyword>
<evidence type="ECO:0000313" key="5">
    <source>
        <dbReference type="Proteomes" id="UP001178508"/>
    </source>
</evidence>
<gene>
    <name evidence="4" type="ORF">XNOV1_A016231</name>
</gene>
<keyword evidence="2" id="KW-0472">Membrane</keyword>
<protein>
    <submittedName>
        <fullName evidence="4">B-cell receptor CD22-like</fullName>
    </submittedName>
</protein>
<dbReference type="InterPro" id="IPR013783">
    <property type="entry name" value="Ig-like_fold"/>
</dbReference>
<feature type="domain" description="Ig-like" evidence="3">
    <location>
        <begin position="158"/>
        <end position="224"/>
    </location>
</feature>
<feature type="domain" description="Ig-like" evidence="3">
    <location>
        <begin position="418"/>
        <end position="498"/>
    </location>
</feature>
<dbReference type="PROSITE" id="PS50835">
    <property type="entry name" value="IG_LIKE"/>
    <property type="match status" value="5"/>
</dbReference>
<name>A0AAV1EVQ8_XYRNO</name>